<evidence type="ECO:0000256" key="1">
    <source>
        <dbReference type="ARBA" id="ARBA00001946"/>
    </source>
</evidence>
<sequence>MADPLAHLRLALMVLTRLPAGRLAAPPPLGAAAWAFPVAGAIAALIPAGVFALAFAALPPLLAALLALAAGMAITGALHEDGLADLADGFGGGRTRERKLEIMRDSRIGSYGVLALILSVGLRAGALAAAPDAGAGALALVAVGTASRAPLAAVMAALPPARAEGLAAAAGAPSVPVWALSVALGLGALLALPAPGLSLAALALAVLAMAWLTRRQIGGHTGDSLGATQQAGEVALWLVLAGGWA</sequence>
<keyword evidence="12 19" id="KW-1133">Transmembrane helix</keyword>
<feature type="transmembrane region" description="Helical" evidence="19">
    <location>
        <begin position="61"/>
        <end position="79"/>
    </location>
</feature>
<evidence type="ECO:0000256" key="6">
    <source>
        <dbReference type="ARBA" id="ARBA00015850"/>
    </source>
</evidence>
<comment type="catalytic activity">
    <reaction evidence="18 19">
        <text>alpha-ribazole 5'-phosphate + adenosylcob(III)inamide-GDP = adenosylcob(III)alamin 5'-phosphate + GMP + H(+)</text>
        <dbReference type="Rhea" id="RHEA:23560"/>
        <dbReference type="ChEBI" id="CHEBI:15378"/>
        <dbReference type="ChEBI" id="CHEBI:57918"/>
        <dbReference type="ChEBI" id="CHEBI:58115"/>
        <dbReference type="ChEBI" id="CHEBI:60487"/>
        <dbReference type="ChEBI" id="CHEBI:60493"/>
        <dbReference type="EC" id="2.7.8.26"/>
    </reaction>
</comment>
<evidence type="ECO:0000256" key="5">
    <source>
        <dbReference type="ARBA" id="ARBA00013200"/>
    </source>
</evidence>
<keyword evidence="8 19" id="KW-0169">Cobalamin biosynthesis</keyword>
<evidence type="ECO:0000256" key="10">
    <source>
        <dbReference type="ARBA" id="ARBA00022692"/>
    </source>
</evidence>
<keyword evidence="9 19" id="KW-0808">Transferase</keyword>
<protein>
    <recommendedName>
        <fullName evidence="6 19">Adenosylcobinamide-GDP ribazoletransferase</fullName>
        <ecNumber evidence="5 19">2.7.8.26</ecNumber>
    </recommendedName>
    <alternativeName>
        <fullName evidence="16 19">Cobalamin synthase</fullName>
    </alternativeName>
    <alternativeName>
        <fullName evidence="15 19">Cobalamin-5'-phosphate synthase</fullName>
    </alternativeName>
</protein>
<evidence type="ECO:0000256" key="17">
    <source>
        <dbReference type="ARBA" id="ARBA00048623"/>
    </source>
</evidence>
<evidence type="ECO:0000256" key="14">
    <source>
        <dbReference type="ARBA" id="ARBA00025228"/>
    </source>
</evidence>
<gene>
    <name evidence="19" type="primary">cobS</name>
    <name evidence="20" type="ORF">RGD00_09595</name>
</gene>
<comment type="caution">
    <text evidence="20">The sequence shown here is derived from an EMBL/GenBank/DDBJ whole genome shotgun (WGS) entry which is preliminary data.</text>
</comment>
<evidence type="ECO:0000256" key="19">
    <source>
        <dbReference type="HAMAP-Rule" id="MF_00719"/>
    </source>
</evidence>
<comment type="similarity">
    <text evidence="4 19">Belongs to the CobS family.</text>
</comment>
<reference evidence="20 21" key="1">
    <citation type="submission" date="2023-09" db="EMBL/GenBank/DDBJ databases">
        <title>Xinfangfangia sedmenti sp. nov., isolated the sedment.</title>
        <authorList>
            <person name="Xu L."/>
        </authorList>
    </citation>
    <scope>NUCLEOTIDE SEQUENCE [LARGE SCALE GENOMIC DNA]</scope>
    <source>
        <strain evidence="20 21">LG-4</strain>
    </source>
</reference>
<dbReference type="EMBL" id="JAVKPH010000008">
    <property type="protein sequence ID" value="MDR5652858.1"/>
    <property type="molecule type" value="Genomic_DNA"/>
</dbReference>
<comment type="catalytic activity">
    <reaction evidence="17 19">
        <text>alpha-ribazole + adenosylcob(III)inamide-GDP = adenosylcob(III)alamin + GMP + H(+)</text>
        <dbReference type="Rhea" id="RHEA:16049"/>
        <dbReference type="ChEBI" id="CHEBI:10329"/>
        <dbReference type="ChEBI" id="CHEBI:15378"/>
        <dbReference type="ChEBI" id="CHEBI:18408"/>
        <dbReference type="ChEBI" id="CHEBI:58115"/>
        <dbReference type="ChEBI" id="CHEBI:60487"/>
        <dbReference type="EC" id="2.7.8.26"/>
    </reaction>
</comment>
<evidence type="ECO:0000256" key="9">
    <source>
        <dbReference type="ARBA" id="ARBA00022679"/>
    </source>
</evidence>
<evidence type="ECO:0000256" key="7">
    <source>
        <dbReference type="ARBA" id="ARBA00022475"/>
    </source>
</evidence>
<dbReference type="RefSeq" id="WP_310457103.1">
    <property type="nucleotide sequence ID" value="NZ_JAVKPH010000008.1"/>
</dbReference>
<evidence type="ECO:0000256" key="15">
    <source>
        <dbReference type="ARBA" id="ARBA00032605"/>
    </source>
</evidence>
<keyword evidence="13 19" id="KW-0472">Membrane</keyword>
<comment type="function">
    <text evidence="14 19">Joins adenosylcobinamide-GDP and alpha-ribazole to generate adenosylcobalamin (Ado-cobalamin). Also synthesizes adenosylcobalamin 5'-phosphate from adenosylcobinamide-GDP and alpha-ribazole 5'-phosphate.</text>
</comment>
<feature type="transmembrane region" description="Helical" evidence="19">
    <location>
        <begin position="137"/>
        <end position="158"/>
    </location>
</feature>
<keyword evidence="11 19" id="KW-0460">Magnesium</keyword>
<dbReference type="HAMAP" id="MF_00719">
    <property type="entry name" value="CobS"/>
    <property type="match status" value="1"/>
</dbReference>
<dbReference type="Pfam" id="PF02654">
    <property type="entry name" value="CobS"/>
    <property type="match status" value="1"/>
</dbReference>
<evidence type="ECO:0000313" key="20">
    <source>
        <dbReference type="EMBL" id="MDR5652858.1"/>
    </source>
</evidence>
<evidence type="ECO:0000256" key="16">
    <source>
        <dbReference type="ARBA" id="ARBA00032853"/>
    </source>
</evidence>
<evidence type="ECO:0000313" key="21">
    <source>
        <dbReference type="Proteomes" id="UP001247754"/>
    </source>
</evidence>
<dbReference type="EC" id="2.7.8.26" evidence="5 19"/>
<feature type="transmembrane region" description="Helical" evidence="19">
    <location>
        <begin position="108"/>
        <end position="130"/>
    </location>
</feature>
<keyword evidence="21" id="KW-1185">Reference proteome</keyword>
<evidence type="ECO:0000256" key="8">
    <source>
        <dbReference type="ARBA" id="ARBA00022573"/>
    </source>
</evidence>
<name>A0ABU1F8B7_9RHOB</name>
<accession>A0ABU1F8B7</accession>
<evidence type="ECO:0000256" key="11">
    <source>
        <dbReference type="ARBA" id="ARBA00022842"/>
    </source>
</evidence>
<keyword evidence="10 19" id="KW-0812">Transmembrane</keyword>
<comment type="subcellular location">
    <subcellularLocation>
        <location evidence="2 19">Cell membrane</location>
        <topology evidence="2 19">Multi-pass membrane protein</topology>
    </subcellularLocation>
</comment>
<evidence type="ECO:0000256" key="13">
    <source>
        <dbReference type="ARBA" id="ARBA00023136"/>
    </source>
</evidence>
<proteinExistence type="inferred from homology"/>
<dbReference type="InterPro" id="IPR003805">
    <property type="entry name" value="CobS"/>
</dbReference>
<evidence type="ECO:0000256" key="3">
    <source>
        <dbReference type="ARBA" id="ARBA00004663"/>
    </source>
</evidence>
<evidence type="ECO:0000256" key="4">
    <source>
        <dbReference type="ARBA" id="ARBA00010561"/>
    </source>
</evidence>
<comment type="pathway">
    <text evidence="3 19">Cofactor biosynthesis; adenosylcobalamin biosynthesis; adenosylcobalamin from cob(II)yrinate a,c-diamide: step 7/7.</text>
</comment>
<keyword evidence="7 19" id="KW-1003">Cell membrane</keyword>
<feature type="transmembrane region" description="Helical" evidence="19">
    <location>
        <begin position="178"/>
        <end position="211"/>
    </location>
</feature>
<comment type="cofactor">
    <cofactor evidence="1 19">
        <name>Mg(2+)</name>
        <dbReference type="ChEBI" id="CHEBI:18420"/>
    </cofactor>
</comment>
<organism evidence="20 21">
    <name type="scientific">Ruixingdingia sedimenti</name>
    <dbReference type="NCBI Taxonomy" id="3073604"/>
    <lineage>
        <taxon>Bacteria</taxon>
        <taxon>Pseudomonadati</taxon>
        <taxon>Pseudomonadota</taxon>
        <taxon>Alphaproteobacteria</taxon>
        <taxon>Rhodobacterales</taxon>
        <taxon>Paracoccaceae</taxon>
        <taxon>Ruixingdingia</taxon>
    </lineage>
</organism>
<feature type="transmembrane region" description="Helical" evidence="19">
    <location>
        <begin position="34"/>
        <end position="54"/>
    </location>
</feature>
<dbReference type="PANTHER" id="PTHR34148">
    <property type="entry name" value="ADENOSYLCOBINAMIDE-GDP RIBAZOLETRANSFERASE"/>
    <property type="match status" value="1"/>
</dbReference>
<evidence type="ECO:0000256" key="18">
    <source>
        <dbReference type="ARBA" id="ARBA00049504"/>
    </source>
</evidence>
<evidence type="ECO:0000256" key="12">
    <source>
        <dbReference type="ARBA" id="ARBA00022989"/>
    </source>
</evidence>
<dbReference type="PANTHER" id="PTHR34148:SF1">
    <property type="entry name" value="ADENOSYLCOBINAMIDE-GDP RIBAZOLETRANSFERASE"/>
    <property type="match status" value="1"/>
</dbReference>
<dbReference type="Proteomes" id="UP001247754">
    <property type="component" value="Unassembled WGS sequence"/>
</dbReference>
<evidence type="ECO:0000256" key="2">
    <source>
        <dbReference type="ARBA" id="ARBA00004651"/>
    </source>
</evidence>
<dbReference type="GO" id="GO:0051073">
    <property type="term" value="F:adenosylcobinamide-GDP ribazoletransferase activity"/>
    <property type="evidence" value="ECO:0007669"/>
    <property type="project" value="UniProtKB-EC"/>
</dbReference>